<evidence type="ECO:0000313" key="3">
    <source>
        <dbReference type="EMBL" id="MEN3069965.1"/>
    </source>
</evidence>
<dbReference type="Pfam" id="PF11304">
    <property type="entry name" value="DUF3106"/>
    <property type="match status" value="1"/>
</dbReference>
<gene>
    <name evidence="3" type="ORF">ABDB84_15895</name>
</gene>
<feature type="compositionally biased region" description="Basic and acidic residues" evidence="1">
    <location>
        <begin position="80"/>
        <end position="104"/>
    </location>
</feature>
<reference evidence="3 4" key="1">
    <citation type="journal article" date="2018" name="Int. J. Syst. Evol. Microbiol.">
        <title>Uliginosibacterium sediminicola sp. nov., isolated from freshwater sediment.</title>
        <authorList>
            <person name="Hwang W.M."/>
            <person name="Kim S.M."/>
            <person name="Kang K."/>
            <person name="Ahn T.Y."/>
        </authorList>
    </citation>
    <scope>NUCLEOTIDE SEQUENCE [LARGE SCALE GENOMIC DNA]</scope>
    <source>
        <strain evidence="3 4">M1-21</strain>
    </source>
</reference>
<sequence length="186" mass="20644">MAQFLRAALIGLVLLFSAAGWAATGATVTTAPDWAALTPAQRELLKPLQAEWNSFSQLRRLKWIGIADRYPRMSPPEQNNVRERMADWSKLTPEQREKAREQYKKLRSTSPAERQLLEQKWREYEALPEEQKRALKAAPKPTPKVPAAGSAPLAGKQTPKPLAVAPHIVKPSRKPAKAPDAASAPK</sequence>
<evidence type="ECO:0000256" key="2">
    <source>
        <dbReference type="SAM" id="SignalP"/>
    </source>
</evidence>
<comment type="caution">
    <text evidence="3">The sequence shown here is derived from an EMBL/GenBank/DDBJ whole genome shotgun (WGS) entry which is preliminary data.</text>
</comment>
<feature type="region of interest" description="Disordered" evidence="1">
    <location>
        <begin position="75"/>
        <end position="111"/>
    </location>
</feature>
<feature type="signal peptide" evidence="2">
    <location>
        <begin position="1"/>
        <end position="22"/>
    </location>
</feature>
<dbReference type="Proteomes" id="UP001410394">
    <property type="component" value="Unassembled WGS sequence"/>
</dbReference>
<feature type="chain" id="PRO_5047260995" evidence="2">
    <location>
        <begin position="23"/>
        <end position="186"/>
    </location>
</feature>
<proteinExistence type="predicted"/>
<dbReference type="RefSeq" id="WP_345920737.1">
    <property type="nucleotide sequence ID" value="NZ_JBDIVE010000009.1"/>
</dbReference>
<evidence type="ECO:0000256" key="1">
    <source>
        <dbReference type="SAM" id="MobiDB-lite"/>
    </source>
</evidence>
<protein>
    <submittedName>
        <fullName evidence="3">DUF3106 domain-containing protein</fullName>
    </submittedName>
</protein>
<accession>A0ABU9Z1X1</accession>
<evidence type="ECO:0000313" key="4">
    <source>
        <dbReference type="Proteomes" id="UP001410394"/>
    </source>
</evidence>
<keyword evidence="2" id="KW-0732">Signal</keyword>
<feature type="region of interest" description="Disordered" evidence="1">
    <location>
        <begin position="132"/>
        <end position="186"/>
    </location>
</feature>
<keyword evidence="4" id="KW-1185">Reference proteome</keyword>
<organism evidence="3 4">
    <name type="scientific">Uliginosibacterium sediminicola</name>
    <dbReference type="NCBI Taxonomy" id="2024550"/>
    <lineage>
        <taxon>Bacteria</taxon>
        <taxon>Pseudomonadati</taxon>
        <taxon>Pseudomonadota</taxon>
        <taxon>Betaproteobacteria</taxon>
        <taxon>Rhodocyclales</taxon>
        <taxon>Zoogloeaceae</taxon>
        <taxon>Uliginosibacterium</taxon>
    </lineage>
</organism>
<dbReference type="InterPro" id="IPR021455">
    <property type="entry name" value="DUF3106"/>
</dbReference>
<name>A0ABU9Z1X1_9RHOO</name>
<dbReference type="EMBL" id="JBDIVE010000009">
    <property type="protein sequence ID" value="MEN3069965.1"/>
    <property type="molecule type" value="Genomic_DNA"/>
</dbReference>